<dbReference type="PANTHER" id="PTHR11654">
    <property type="entry name" value="OLIGOPEPTIDE TRANSPORTER-RELATED"/>
    <property type="match status" value="1"/>
</dbReference>
<comment type="similarity">
    <text evidence="2">Belongs to the major facilitator superfamily. Proton-dependent oligopeptide transporter (POT/PTR) (TC 2.A.17) family.</text>
</comment>
<feature type="transmembrane region" description="Helical" evidence="8">
    <location>
        <begin position="289"/>
        <end position="307"/>
    </location>
</feature>
<keyword evidence="5 8" id="KW-0812">Transmembrane</keyword>
<feature type="transmembrane region" description="Helical" evidence="8">
    <location>
        <begin position="327"/>
        <end position="349"/>
    </location>
</feature>
<name>A0A6I9RKC3_ELAGV</name>
<gene>
    <name evidence="10" type="primary">LOC105050059</name>
</gene>
<evidence type="ECO:0000256" key="1">
    <source>
        <dbReference type="ARBA" id="ARBA00004141"/>
    </source>
</evidence>
<dbReference type="KEGG" id="egu:105050059"/>
<evidence type="ECO:0000256" key="6">
    <source>
        <dbReference type="ARBA" id="ARBA00022989"/>
    </source>
</evidence>
<dbReference type="Proteomes" id="UP000504607">
    <property type="component" value="Chromosome 8"/>
</dbReference>
<feature type="transmembrane region" description="Helical" evidence="8">
    <location>
        <begin position="451"/>
        <end position="472"/>
    </location>
</feature>
<reference evidence="10" key="1">
    <citation type="submission" date="2025-08" db="UniProtKB">
        <authorList>
            <consortium name="RefSeq"/>
        </authorList>
    </citation>
    <scope>IDENTIFICATION</scope>
</reference>
<keyword evidence="6 8" id="KW-1133">Transmembrane helix</keyword>
<evidence type="ECO:0000313" key="10">
    <source>
        <dbReference type="RefSeq" id="XP_010928216.1"/>
    </source>
</evidence>
<feature type="transmembrane region" description="Helical" evidence="8">
    <location>
        <begin position="185"/>
        <end position="211"/>
    </location>
</feature>
<evidence type="ECO:0000256" key="3">
    <source>
        <dbReference type="ARBA" id="ARBA00022448"/>
    </source>
</evidence>
<feature type="transmembrane region" description="Helical" evidence="8">
    <location>
        <begin position="369"/>
        <end position="390"/>
    </location>
</feature>
<evidence type="ECO:0000313" key="9">
    <source>
        <dbReference type="Proteomes" id="UP000504607"/>
    </source>
</evidence>
<proteinExistence type="inferred from homology"/>
<dbReference type="InterPro" id="IPR000109">
    <property type="entry name" value="POT_fam"/>
</dbReference>
<dbReference type="InParanoid" id="A0A6I9RKC3"/>
<sequence length="528" mass="58532">MALEKRSTGLSKSCVLIIVVAGVERFAYKGVASNLVTYLTDVVKMSTSSAAKSISTWVGLTSMLPLVSAILADSYWDRYSTITASSLLYVMGLVGLTLWALLYAWMPASSLFIPLYLISIGQGGYNPSLQAFGADQLEIEENLPCSKEDKTNKKSLFFQWWYFGICGGSLLGNSIMSYIQDTLGWGLGFAIPTGAMAISVACFLCGARFYVHKQLQLNNNRPKHNIVQALKAAAKNIINRRLRLPSRDDDIAELELQEKPLRDDFSCSKALDTDQIATVDEPPSVTKTILRLLPIWTMLLMFAVIFQQPATFFTKQGMMMKHSIGKFVIPPAMLQSSITISIILLMPLYDKLIIPFLRVFTRDENGITVLQRIGIGMCLSIVGVVVAAFVESKRLGIMKEGVESTSLNTQLSIFWLLPQYILLGISDVFTVVGMQEFFYMQVPSTMRTIGIALHLSVFGVGSFLGALLISVVELTTSANGKNHGWLSDDIRESRLDNYYWFLAVLSFISFLIFVNLSRRYQGSNASAK</sequence>
<evidence type="ECO:0000256" key="5">
    <source>
        <dbReference type="ARBA" id="ARBA00022692"/>
    </source>
</evidence>
<dbReference type="GeneID" id="105050059"/>
<dbReference type="RefSeq" id="XP_010928216.1">
    <property type="nucleotide sequence ID" value="XM_010929914.3"/>
</dbReference>
<keyword evidence="3" id="KW-0813">Transport</keyword>
<feature type="transmembrane region" description="Helical" evidence="8">
    <location>
        <begin position="54"/>
        <end position="76"/>
    </location>
</feature>
<evidence type="ECO:0000256" key="7">
    <source>
        <dbReference type="ARBA" id="ARBA00023136"/>
    </source>
</evidence>
<dbReference type="Pfam" id="PF00854">
    <property type="entry name" value="PTR2"/>
    <property type="match status" value="1"/>
</dbReference>
<feature type="transmembrane region" description="Helical" evidence="8">
    <location>
        <begin position="420"/>
        <end position="439"/>
    </location>
</feature>
<organism evidence="9 10">
    <name type="scientific">Elaeis guineensis var. tenera</name>
    <name type="common">Oil palm</name>
    <dbReference type="NCBI Taxonomy" id="51953"/>
    <lineage>
        <taxon>Eukaryota</taxon>
        <taxon>Viridiplantae</taxon>
        <taxon>Streptophyta</taxon>
        <taxon>Embryophyta</taxon>
        <taxon>Tracheophyta</taxon>
        <taxon>Spermatophyta</taxon>
        <taxon>Magnoliopsida</taxon>
        <taxon>Liliopsida</taxon>
        <taxon>Arecaceae</taxon>
        <taxon>Arecoideae</taxon>
        <taxon>Cocoseae</taxon>
        <taxon>Elaeidinae</taxon>
        <taxon>Elaeis</taxon>
    </lineage>
</organism>
<accession>A0A6I9RKC3</accession>
<feature type="transmembrane region" description="Helical" evidence="8">
    <location>
        <begin position="160"/>
        <end position="179"/>
    </location>
</feature>
<protein>
    <submittedName>
        <fullName evidence="10">Protein NRT1/ PTR FAMILY 5.8</fullName>
    </submittedName>
</protein>
<evidence type="ECO:0000256" key="8">
    <source>
        <dbReference type="SAM" id="Phobius"/>
    </source>
</evidence>
<keyword evidence="4" id="KW-0597">Phosphoprotein</keyword>
<dbReference type="GO" id="GO:0016020">
    <property type="term" value="C:membrane"/>
    <property type="evidence" value="ECO:0007669"/>
    <property type="project" value="UniProtKB-SubCell"/>
</dbReference>
<dbReference type="RefSeq" id="XP_073098954.1">
    <property type="nucleotide sequence ID" value="XM_073242853.1"/>
</dbReference>
<dbReference type="InterPro" id="IPR036259">
    <property type="entry name" value="MFS_trans_sf"/>
</dbReference>
<dbReference type="AlphaFoldDB" id="A0A6I9RKC3"/>
<dbReference type="OrthoDB" id="8904098at2759"/>
<dbReference type="Gene3D" id="1.20.1250.20">
    <property type="entry name" value="MFS general substrate transporter like domains"/>
    <property type="match status" value="1"/>
</dbReference>
<feature type="transmembrane region" description="Helical" evidence="8">
    <location>
        <begin position="498"/>
        <end position="516"/>
    </location>
</feature>
<dbReference type="GO" id="GO:0022857">
    <property type="term" value="F:transmembrane transporter activity"/>
    <property type="evidence" value="ECO:0007669"/>
    <property type="project" value="InterPro"/>
</dbReference>
<keyword evidence="9" id="KW-1185">Reference proteome</keyword>
<evidence type="ECO:0000256" key="4">
    <source>
        <dbReference type="ARBA" id="ARBA00022553"/>
    </source>
</evidence>
<dbReference type="FunCoup" id="A0A6I9RKC3">
    <property type="interactions" value="6"/>
</dbReference>
<dbReference type="FunFam" id="1.20.1250.20:FF:000311">
    <property type="entry name" value="Protein NRT1/ PTR FAMILY 5.8"/>
    <property type="match status" value="1"/>
</dbReference>
<comment type="subcellular location">
    <subcellularLocation>
        <location evidence="1">Membrane</location>
        <topology evidence="1">Multi-pass membrane protein</topology>
    </subcellularLocation>
</comment>
<evidence type="ECO:0000256" key="2">
    <source>
        <dbReference type="ARBA" id="ARBA00005982"/>
    </source>
</evidence>
<keyword evidence="7 8" id="KW-0472">Membrane</keyword>
<dbReference type="SUPFAM" id="SSF103473">
    <property type="entry name" value="MFS general substrate transporter"/>
    <property type="match status" value="2"/>
</dbReference>
<feature type="transmembrane region" description="Helical" evidence="8">
    <location>
        <begin position="82"/>
        <end position="105"/>
    </location>
</feature>